<name>A0ABR1C8I8_NECAM</name>
<dbReference type="EMBL" id="JAVFWL010000002">
    <property type="protein sequence ID" value="KAK6734826.1"/>
    <property type="molecule type" value="Genomic_DNA"/>
</dbReference>
<evidence type="ECO:0008006" key="3">
    <source>
        <dbReference type="Google" id="ProtNLM"/>
    </source>
</evidence>
<keyword evidence="2" id="KW-1185">Reference proteome</keyword>
<sequence>MEKSVDRTAIGASKQGLGKDSARLAICTVSKPIEILREPNVPLCLTFIDLKNVFDSVETEVVVEALTTETSLLNT</sequence>
<comment type="caution">
    <text evidence="1">The sequence shown here is derived from an EMBL/GenBank/DDBJ whole genome shotgun (WGS) entry which is preliminary data.</text>
</comment>
<evidence type="ECO:0000313" key="1">
    <source>
        <dbReference type="EMBL" id="KAK6734826.1"/>
    </source>
</evidence>
<reference evidence="1 2" key="1">
    <citation type="submission" date="2023-08" db="EMBL/GenBank/DDBJ databases">
        <title>A Necator americanus chromosomal reference genome.</title>
        <authorList>
            <person name="Ilik V."/>
            <person name="Petrzelkova K.J."/>
            <person name="Pardy F."/>
            <person name="Fuh T."/>
            <person name="Niatou-Singa F.S."/>
            <person name="Gouil Q."/>
            <person name="Baker L."/>
            <person name="Ritchie M.E."/>
            <person name="Jex A.R."/>
            <person name="Gazzola D."/>
            <person name="Li H."/>
            <person name="Toshio Fujiwara R."/>
            <person name="Zhan B."/>
            <person name="Aroian R.V."/>
            <person name="Pafco B."/>
            <person name="Schwarz E.M."/>
        </authorList>
    </citation>
    <scope>NUCLEOTIDE SEQUENCE [LARGE SCALE GENOMIC DNA]</scope>
    <source>
        <strain evidence="1 2">Aroian</strain>
        <tissue evidence="1">Whole animal</tissue>
    </source>
</reference>
<protein>
    <recommendedName>
        <fullName evidence="3">Reverse transcriptase domain-containing protein</fullName>
    </recommendedName>
</protein>
<organism evidence="1 2">
    <name type="scientific">Necator americanus</name>
    <name type="common">Human hookworm</name>
    <dbReference type="NCBI Taxonomy" id="51031"/>
    <lineage>
        <taxon>Eukaryota</taxon>
        <taxon>Metazoa</taxon>
        <taxon>Ecdysozoa</taxon>
        <taxon>Nematoda</taxon>
        <taxon>Chromadorea</taxon>
        <taxon>Rhabditida</taxon>
        <taxon>Rhabditina</taxon>
        <taxon>Rhabditomorpha</taxon>
        <taxon>Strongyloidea</taxon>
        <taxon>Ancylostomatidae</taxon>
        <taxon>Bunostominae</taxon>
        <taxon>Necator</taxon>
    </lineage>
</organism>
<dbReference type="Proteomes" id="UP001303046">
    <property type="component" value="Unassembled WGS sequence"/>
</dbReference>
<proteinExistence type="predicted"/>
<evidence type="ECO:0000313" key="2">
    <source>
        <dbReference type="Proteomes" id="UP001303046"/>
    </source>
</evidence>
<gene>
    <name evidence="1" type="primary">Necator_chrII.g5967</name>
    <name evidence="1" type="ORF">RB195_018174</name>
</gene>
<accession>A0ABR1C8I8</accession>